<dbReference type="Proteomes" id="UP000198561">
    <property type="component" value="Unassembled WGS sequence"/>
</dbReference>
<sequence>MTKLIIMKYLTRYFFLLCTVVACTKSETQYIDQNNKKETVNDKASDTIRTLKETSDTVKIKKDNHTKTANE</sequence>
<feature type="signal peptide" evidence="1">
    <location>
        <begin position="1"/>
        <end position="22"/>
    </location>
</feature>
<name>A0A1H6H2T7_CHRCI</name>
<accession>A0A1H6H2T7</accession>
<keyword evidence="1" id="KW-0732">Signal</keyword>
<evidence type="ECO:0000313" key="2">
    <source>
        <dbReference type="EMBL" id="SEH29766.1"/>
    </source>
</evidence>
<dbReference type="STRING" id="680127.SAMN05421593_1171"/>
<proteinExistence type="predicted"/>
<dbReference type="EMBL" id="FNWQ01000001">
    <property type="protein sequence ID" value="SEH29766.1"/>
    <property type="molecule type" value="Genomic_DNA"/>
</dbReference>
<evidence type="ECO:0000256" key="1">
    <source>
        <dbReference type="SAM" id="SignalP"/>
    </source>
</evidence>
<reference evidence="2 3" key="1">
    <citation type="submission" date="2016-10" db="EMBL/GenBank/DDBJ databases">
        <authorList>
            <person name="de Groot N.N."/>
        </authorList>
    </citation>
    <scope>NUCLEOTIDE SEQUENCE [LARGE SCALE GENOMIC DNA]</scope>
    <source>
        <strain evidence="2 3">DSM 23031</strain>
    </source>
</reference>
<dbReference type="AlphaFoldDB" id="A0A1H6H2T7"/>
<protein>
    <recommendedName>
        <fullName evidence="4">Lipoprotein</fullName>
    </recommendedName>
</protein>
<evidence type="ECO:0000313" key="3">
    <source>
        <dbReference type="Proteomes" id="UP000198561"/>
    </source>
</evidence>
<evidence type="ECO:0008006" key="4">
    <source>
        <dbReference type="Google" id="ProtNLM"/>
    </source>
</evidence>
<dbReference type="PROSITE" id="PS51257">
    <property type="entry name" value="PROKAR_LIPOPROTEIN"/>
    <property type="match status" value="1"/>
</dbReference>
<organism evidence="2 3">
    <name type="scientific">Chryseobacterium culicis</name>
    <dbReference type="NCBI Taxonomy" id="680127"/>
    <lineage>
        <taxon>Bacteria</taxon>
        <taxon>Pseudomonadati</taxon>
        <taxon>Bacteroidota</taxon>
        <taxon>Flavobacteriia</taxon>
        <taxon>Flavobacteriales</taxon>
        <taxon>Weeksellaceae</taxon>
        <taxon>Chryseobacterium group</taxon>
        <taxon>Chryseobacterium</taxon>
    </lineage>
</organism>
<feature type="chain" id="PRO_5011462541" description="Lipoprotein" evidence="1">
    <location>
        <begin position="23"/>
        <end position="71"/>
    </location>
</feature>
<gene>
    <name evidence="2" type="ORF">SAMN05421593_1171</name>
</gene>